<dbReference type="GO" id="GO:0005737">
    <property type="term" value="C:cytoplasm"/>
    <property type="evidence" value="ECO:0007669"/>
    <property type="project" value="TreeGrafter"/>
</dbReference>
<dbReference type="InterPro" id="IPR012394">
    <property type="entry name" value="Aldehyde_DH_NAD(P)"/>
</dbReference>
<keyword evidence="5" id="KW-1133">Transmembrane helix</keyword>
<feature type="active site" evidence="4">
    <location>
        <position position="214"/>
    </location>
</feature>
<dbReference type="InterPro" id="IPR016161">
    <property type="entry name" value="Ald_DH/histidinol_DH"/>
</dbReference>
<keyword evidence="5" id="KW-0472">Membrane</keyword>
<feature type="transmembrane region" description="Helical" evidence="5">
    <location>
        <begin position="68"/>
        <end position="87"/>
    </location>
</feature>
<dbReference type="GO" id="GO:0004029">
    <property type="term" value="F:aldehyde dehydrogenase (NAD+) activity"/>
    <property type="evidence" value="ECO:0007669"/>
    <property type="project" value="TreeGrafter"/>
</dbReference>
<feature type="domain" description="Aldehyde dehydrogenase" evidence="6">
    <location>
        <begin position="16"/>
        <end position="173"/>
    </location>
</feature>
<evidence type="ECO:0000256" key="1">
    <source>
        <dbReference type="ARBA" id="ARBA00009986"/>
    </source>
</evidence>
<dbReference type="SUPFAM" id="SSF53720">
    <property type="entry name" value="ALDH-like"/>
    <property type="match status" value="1"/>
</dbReference>
<dbReference type="InterPro" id="IPR016163">
    <property type="entry name" value="Ald_DH_C"/>
</dbReference>
<dbReference type="PROSITE" id="PS00070">
    <property type="entry name" value="ALDEHYDE_DEHYDR_CYS"/>
    <property type="match status" value="1"/>
</dbReference>
<evidence type="ECO:0000259" key="6">
    <source>
        <dbReference type="Pfam" id="PF00171"/>
    </source>
</evidence>
<dbReference type="InterPro" id="IPR016160">
    <property type="entry name" value="Ald_DH_CS_CYS"/>
</dbReference>
<dbReference type="PANTHER" id="PTHR43570:SF17">
    <property type="entry name" value="ALDEHYDE DEHYDROGENASE FAMILY 3 MEMBER F1"/>
    <property type="match status" value="1"/>
</dbReference>
<gene>
    <name evidence="7" type="ORF">WN944_020981</name>
</gene>
<dbReference type="FunFam" id="3.40.309.10:FF:000003">
    <property type="entry name" value="Aldehyde dehydrogenase"/>
    <property type="match status" value="1"/>
</dbReference>
<evidence type="ECO:0000313" key="8">
    <source>
        <dbReference type="Proteomes" id="UP001428341"/>
    </source>
</evidence>
<dbReference type="AlphaFoldDB" id="A0AAP0N2B8"/>
<dbReference type="Gene3D" id="3.40.309.10">
    <property type="entry name" value="Aldehyde Dehydrogenase, Chain A, domain 2"/>
    <property type="match status" value="1"/>
</dbReference>
<dbReference type="GO" id="GO:0006081">
    <property type="term" value="P:aldehyde metabolic process"/>
    <property type="evidence" value="ECO:0007669"/>
    <property type="project" value="InterPro"/>
</dbReference>
<evidence type="ECO:0000256" key="5">
    <source>
        <dbReference type="SAM" id="Phobius"/>
    </source>
</evidence>
<feature type="active site" evidence="4">
    <location>
        <position position="252"/>
    </location>
</feature>
<organism evidence="7 8">
    <name type="scientific">Citrus x changshan-huyou</name>
    <dbReference type="NCBI Taxonomy" id="2935761"/>
    <lineage>
        <taxon>Eukaryota</taxon>
        <taxon>Viridiplantae</taxon>
        <taxon>Streptophyta</taxon>
        <taxon>Embryophyta</taxon>
        <taxon>Tracheophyta</taxon>
        <taxon>Spermatophyta</taxon>
        <taxon>Magnoliopsida</taxon>
        <taxon>eudicotyledons</taxon>
        <taxon>Gunneridae</taxon>
        <taxon>Pentapetalae</taxon>
        <taxon>rosids</taxon>
        <taxon>malvids</taxon>
        <taxon>Sapindales</taxon>
        <taxon>Rutaceae</taxon>
        <taxon>Aurantioideae</taxon>
        <taxon>Citrus</taxon>
    </lineage>
</organism>
<dbReference type="EMBL" id="JBCGBO010000001">
    <property type="protein sequence ID" value="KAK9228034.1"/>
    <property type="molecule type" value="Genomic_DNA"/>
</dbReference>
<dbReference type="PANTHER" id="PTHR43570">
    <property type="entry name" value="ALDEHYDE DEHYDROGENASE"/>
    <property type="match status" value="1"/>
</dbReference>
<comment type="similarity">
    <text evidence="1 3">Belongs to the aldehyde dehydrogenase family.</text>
</comment>
<protein>
    <recommendedName>
        <fullName evidence="3">Aldehyde dehydrogenase</fullName>
    </recommendedName>
</protein>
<feature type="domain" description="Aldehyde dehydrogenase" evidence="6">
    <location>
        <begin position="193"/>
        <end position="439"/>
    </location>
</feature>
<dbReference type="InterPro" id="IPR016162">
    <property type="entry name" value="Ald_DH_N"/>
</dbReference>
<keyword evidence="2 3" id="KW-0560">Oxidoreductase</keyword>
<evidence type="ECO:0000256" key="4">
    <source>
        <dbReference type="PIRSR" id="PIRSR036492-1"/>
    </source>
</evidence>
<keyword evidence="5" id="KW-0812">Transmembrane</keyword>
<proteinExistence type="inferred from homology"/>
<sequence>MAAAMGEIEDKLAELRQTFRSGITKSVAWRKNQLRALIELLQDNEDKIFKALHQDLGKHPVETYRDEASLLIIINIYIYIYIIGLIKKSAKYALSCLDKWMAPKKRRLPLLFFPASGEVVSEPFGVVLICSAWNFPINLALEPLIGAIAAGNTVMLKPSELAVECASFLAETIPLYLDCKAIKVTNGGVDVWSPRVGSIVMSAAAKHLTPVTLELGGKCPAILDTLSSPLDIKVTVKRIIGGKFASCNGQVCIGVDYILVEKKFAATLIELLKTTIKKFYGENPKDSKSISRIINEYHFERLRKVLEDPLVADAIVHGGLLDKENLFIEPTILLDPPLDAEIMTEEIFGPILPIITLNNIQESIEFINSRPKPLVIYAFTKDETFKKQIVSGTSSGSLIFNDTLVQQLCDVLPFGGVGQSGIGRYHGHYSFETFSHEKAIMQRSFFLELEPRYPPWNDFKMKFLRLAYDFDYFNLLLLLLGLKR</sequence>
<name>A0AAP0N2B8_9ROSI</name>
<dbReference type="Proteomes" id="UP001428341">
    <property type="component" value="Unassembled WGS sequence"/>
</dbReference>
<evidence type="ECO:0000256" key="2">
    <source>
        <dbReference type="ARBA" id="ARBA00023002"/>
    </source>
</evidence>
<dbReference type="Pfam" id="PF00171">
    <property type="entry name" value="Aldedh"/>
    <property type="match status" value="2"/>
</dbReference>
<dbReference type="InterPro" id="IPR015590">
    <property type="entry name" value="Aldehyde_DH_dom"/>
</dbReference>
<dbReference type="Gene3D" id="3.40.605.10">
    <property type="entry name" value="Aldehyde Dehydrogenase, Chain A, domain 1"/>
    <property type="match status" value="1"/>
</dbReference>
<comment type="caution">
    <text evidence="7">The sequence shown here is derived from an EMBL/GenBank/DDBJ whole genome shotgun (WGS) entry which is preliminary data.</text>
</comment>
<keyword evidence="8" id="KW-1185">Reference proteome</keyword>
<accession>A0AAP0N2B8</accession>
<evidence type="ECO:0000256" key="3">
    <source>
        <dbReference type="PIRNR" id="PIRNR036492"/>
    </source>
</evidence>
<evidence type="ECO:0000313" key="7">
    <source>
        <dbReference type="EMBL" id="KAK9228034.1"/>
    </source>
</evidence>
<reference evidence="7 8" key="1">
    <citation type="submission" date="2024-05" db="EMBL/GenBank/DDBJ databases">
        <title>Haplotype-resolved chromosome-level genome assembly of Huyou (Citrus changshanensis).</title>
        <authorList>
            <person name="Miao C."/>
            <person name="Chen W."/>
            <person name="Wu Y."/>
            <person name="Wang L."/>
            <person name="Zhao S."/>
            <person name="Grierson D."/>
            <person name="Xu C."/>
            <person name="Chen K."/>
        </authorList>
    </citation>
    <scope>NUCLEOTIDE SEQUENCE [LARGE SCALE GENOMIC DNA]</scope>
    <source>
        <strain evidence="7">01-14</strain>
        <tissue evidence="7">Leaf</tissue>
    </source>
</reference>
<dbReference type="PIRSF" id="PIRSF036492">
    <property type="entry name" value="ALDH"/>
    <property type="match status" value="1"/>
</dbReference>